<dbReference type="EMBL" id="BK015137">
    <property type="protein sequence ID" value="DAD92485.1"/>
    <property type="molecule type" value="Genomic_DNA"/>
</dbReference>
<accession>A0A8S5NCD7</accession>
<sequence length="152" mass="16760">MAEARKPIILDVDTGYETVQIRDHGEIIGEFKFNPADSNIATRYMEVAKHFGEMQITEDTGGAEQNEEIRKVCDDIKSQFDYLLGGNVSDGIFGSCGPLSITSNGELYFTYILEKIGGIIDTVLDKRTAEKMERVRQAAGEYADAPTMAPLA</sequence>
<evidence type="ECO:0000313" key="1">
    <source>
        <dbReference type="EMBL" id="DAD92485.1"/>
    </source>
</evidence>
<organism evidence="1">
    <name type="scientific">Siphoviridae sp. ctOyJ30</name>
    <dbReference type="NCBI Taxonomy" id="2826317"/>
    <lineage>
        <taxon>Viruses</taxon>
        <taxon>Duplodnaviria</taxon>
        <taxon>Heunggongvirae</taxon>
        <taxon>Uroviricota</taxon>
        <taxon>Caudoviricetes</taxon>
    </lineage>
</organism>
<proteinExistence type="predicted"/>
<protein>
    <submittedName>
        <fullName evidence="1">Tail assembly chaperone</fullName>
    </submittedName>
</protein>
<reference evidence="1" key="1">
    <citation type="journal article" date="2021" name="Proc. Natl. Acad. Sci. U.S.A.">
        <title>A Catalog of Tens of Thousands of Viruses from Human Metagenomes Reveals Hidden Associations with Chronic Diseases.</title>
        <authorList>
            <person name="Tisza M.J."/>
            <person name="Buck C.B."/>
        </authorList>
    </citation>
    <scope>NUCLEOTIDE SEQUENCE</scope>
    <source>
        <strain evidence="1">CtOyJ30</strain>
    </source>
</reference>
<name>A0A8S5NCD7_9CAUD</name>